<dbReference type="PANTHER" id="PTHR15503">
    <property type="entry name" value="LDOC1 RELATED"/>
    <property type="match status" value="1"/>
</dbReference>
<gene>
    <name evidence="1" type="ORF">Tco_1125095</name>
</gene>
<dbReference type="Gene3D" id="3.10.10.10">
    <property type="entry name" value="HIV Type 1 Reverse Transcriptase, subunit A, domain 1"/>
    <property type="match status" value="1"/>
</dbReference>
<reference evidence="1" key="1">
    <citation type="journal article" date="2022" name="Int. J. Mol. Sci.">
        <title>Draft Genome of Tanacetum Coccineum: Genomic Comparison of Closely Related Tanacetum-Family Plants.</title>
        <authorList>
            <person name="Yamashiro T."/>
            <person name="Shiraishi A."/>
            <person name="Nakayama K."/>
            <person name="Satake H."/>
        </authorList>
    </citation>
    <scope>NUCLEOTIDE SEQUENCE</scope>
</reference>
<sequence>MKEPAEQLQELSDKGFITPSSSPWGASVLFVKKKDWFDFQCAYDYLELTSNMKAPLSTSENWNDLFRSNFKGRVST</sequence>
<dbReference type="EMBL" id="BQNB010021654">
    <property type="protein sequence ID" value="GJU08665.1"/>
    <property type="molecule type" value="Genomic_DNA"/>
</dbReference>
<dbReference type="SUPFAM" id="SSF56672">
    <property type="entry name" value="DNA/RNA polymerases"/>
    <property type="match status" value="1"/>
</dbReference>
<name>A0ABQ5J9G4_9ASTR</name>
<accession>A0ABQ5J9G4</accession>
<evidence type="ECO:0008006" key="3">
    <source>
        <dbReference type="Google" id="ProtNLM"/>
    </source>
</evidence>
<reference evidence="1" key="2">
    <citation type="submission" date="2022-01" db="EMBL/GenBank/DDBJ databases">
        <authorList>
            <person name="Yamashiro T."/>
            <person name="Shiraishi A."/>
            <person name="Satake H."/>
            <person name="Nakayama K."/>
        </authorList>
    </citation>
    <scope>NUCLEOTIDE SEQUENCE</scope>
</reference>
<dbReference type="PANTHER" id="PTHR15503:SF45">
    <property type="entry name" value="RNA-DIRECTED DNA POLYMERASE HOMOLOG"/>
    <property type="match status" value="1"/>
</dbReference>
<organism evidence="1 2">
    <name type="scientific">Tanacetum coccineum</name>
    <dbReference type="NCBI Taxonomy" id="301880"/>
    <lineage>
        <taxon>Eukaryota</taxon>
        <taxon>Viridiplantae</taxon>
        <taxon>Streptophyta</taxon>
        <taxon>Embryophyta</taxon>
        <taxon>Tracheophyta</taxon>
        <taxon>Spermatophyta</taxon>
        <taxon>Magnoliopsida</taxon>
        <taxon>eudicotyledons</taxon>
        <taxon>Gunneridae</taxon>
        <taxon>Pentapetalae</taxon>
        <taxon>asterids</taxon>
        <taxon>campanulids</taxon>
        <taxon>Asterales</taxon>
        <taxon>Asteraceae</taxon>
        <taxon>Asteroideae</taxon>
        <taxon>Anthemideae</taxon>
        <taxon>Anthemidinae</taxon>
        <taxon>Tanacetum</taxon>
    </lineage>
</organism>
<dbReference type="InterPro" id="IPR043502">
    <property type="entry name" value="DNA/RNA_pol_sf"/>
</dbReference>
<keyword evidence="2" id="KW-1185">Reference proteome</keyword>
<dbReference type="InterPro" id="IPR032567">
    <property type="entry name" value="RTL1-rel"/>
</dbReference>
<comment type="caution">
    <text evidence="1">The sequence shown here is derived from an EMBL/GenBank/DDBJ whole genome shotgun (WGS) entry which is preliminary data.</text>
</comment>
<protein>
    <recommendedName>
        <fullName evidence="3">Reverse transcriptase domain-containing protein</fullName>
    </recommendedName>
</protein>
<evidence type="ECO:0000313" key="1">
    <source>
        <dbReference type="EMBL" id="GJU08665.1"/>
    </source>
</evidence>
<dbReference type="Proteomes" id="UP001151760">
    <property type="component" value="Unassembled WGS sequence"/>
</dbReference>
<proteinExistence type="predicted"/>
<evidence type="ECO:0000313" key="2">
    <source>
        <dbReference type="Proteomes" id="UP001151760"/>
    </source>
</evidence>